<sequence>MKINKLKPKLDKKKVKVIVAVVIALVVIIVVLTTLRNVTNSAKPGSILFNFDLFFESVERVVPRFALAKGSFEQDILNERFLELRSNYEENYSEADILYSLDLLSDQITRVEDAFKASKDQFYAPNENDLNFVNSFDAQYNIHVRFFDAMRRERKTDTIVEKARDVTTKYRVTKRYSDDLLKLVTDVEEDKS</sequence>
<proteinExistence type="predicted"/>
<name>A0A136KGZ3_9BACT</name>
<gene>
    <name evidence="2" type="ORF">UZ20_WS6002000678</name>
</gene>
<evidence type="ECO:0000313" key="2">
    <source>
        <dbReference type="EMBL" id="KXK08674.1"/>
    </source>
</evidence>
<comment type="caution">
    <text evidence="2">The sequence shown here is derived from an EMBL/GenBank/DDBJ whole genome shotgun (WGS) entry which is preliminary data.</text>
</comment>
<feature type="transmembrane region" description="Helical" evidence="1">
    <location>
        <begin position="15"/>
        <end position="35"/>
    </location>
</feature>
<dbReference type="EMBL" id="JYPD01000022">
    <property type="protein sequence ID" value="KXK08674.1"/>
    <property type="molecule type" value="Genomic_DNA"/>
</dbReference>
<protein>
    <recommendedName>
        <fullName evidence="4">DUF5667 domain-containing protein</fullName>
    </recommendedName>
</protein>
<reference evidence="2 3" key="1">
    <citation type="submission" date="2015-02" db="EMBL/GenBank/DDBJ databases">
        <title>Improved understanding of the partial-nitritation anammox process through 23 genomes representing the majority of the microbial community.</title>
        <authorList>
            <person name="Speth D.R."/>
            <person name="In T Zandt M."/>
            <person name="Guerrero Cruz S."/>
            <person name="Jetten M.S."/>
            <person name="Dutilh B.E."/>
        </authorList>
    </citation>
    <scope>NUCLEOTIDE SEQUENCE [LARGE SCALE GENOMIC DNA]</scope>
    <source>
        <strain evidence="2">OLB21</strain>
    </source>
</reference>
<organism evidence="2 3">
    <name type="scientific">candidate division WS6 bacterium OLB21</name>
    <dbReference type="NCBI Taxonomy" id="1617427"/>
    <lineage>
        <taxon>Bacteria</taxon>
        <taxon>Candidatus Dojkabacteria</taxon>
    </lineage>
</organism>
<evidence type="ECO:0000256" key="1">
    <source>
        <dbReference type="SAM" id="Phobius"/>
    </source>
</evidence>
<keyword evidence="1" id="KW-1133">Transmembrane helix</keyword>
<keyword evidence="1" id="KW-0472">Membrane</keyword>
<accession>A0A136KGZ3</accession>
<keyword evidence="1" id="KW-0812">Transmembrane</keyword>
<dbReference type="STRING" id="1617427.UZ20_WS6002000678"/>
<evidence type="ECO:0000313" key="3">
    <source>
        <dbReference type="Proteomes" id="UP000070449"/>
    </source>
</evidence>
<evidence type="ECO:0008006" key="4">
    <source>
        <dbReference type="Google" id="ProtNLM"/>
    </source>
</evidence>
<dbReference type="AlphaFoldDB" id="A0A136KGZ3"/>
<dbReference type="Proteomes" id="UP000070449">
    <property type="component" value="Unassembled WGS sequence"/>
</dbReference>